<dbReference type="EMBL" id="FXTP01000013">
    <property type="protein sequence ID" value="SMO87059.1"/>
    <property type="molecule type" value="Genomic_DNA"/>
</dbReference>
<dbReference type="RefSeq" id="WP_142455419.1">
    <property type="nucleotide sequence ID" value="NZ_FXTP01000013.1"/>
</dbReference>
<sequence length="128" mass="14759">MQQPIIDGRNEMNGVESAGDRIKEKFVEAIVEMVTEALDVNYRERRNFQALLKNLIKDKITDRSIKDRPGGLLEQYLHNEMRKTLPKFKDTFGLNDEVDIVESHASHAKMNKVVEAIKEKYDGKQKAV</sequence>
<name>A0A521ET11_9BACT</name>
<accession>A0A521ET11</accession>
<organism evidence="1 2">
    <name type="scientific">Gracilimonas mengyeensis</name>
    <dbReference type="NCBI Taxonomy" id="1302730"/>
    <lineage>
        <taxon>Bacteria</taxon>
        <taxon>Pseudomonadati</taxon>
        <taxon>Balneolota</taxon>
        <taxon>Balneolia</taxon>
        <taxon>Balneolales</taxon>
        <taxon>Balneolaceae</taxon>
        <taxon>Gracilimonas</taxon>
    </lineage>
</organism>
<keyword evidence="2" id="KW-1185">Reference proteome</keyword>
<dbReference type="AlphaFoldDB" id="A0A521ET11"/>
<reference evidence="1 2" key="1">
    <citation type="submission" date="2017-05" db="EMBL/GenBank/DDBJ databases">
        <authorList>
            <person name="Varghese N."/>
            <person name="Submissions S."/>
        </authorList>
    </citation>
    <scope>NUCLEOTIDE SEQUENCE [LARGE SCALE GENOMIC DNA]</scope>
    <source>
        <strain evidence="1 2">DSM 21985</strain>
    </source>
</reference>
<gene>
    <name evidence="1" type="ORF">SAMN06265219_113124</name>
</gene>
<evidence type="ECO:0000313" key="2">
    <source>
        <dbReference type="Proteomes" id="UP000317557"/>
    </source>
</evidence>
<evidence type="ECO:0000313" key="1">
    <source>
        <dbReference type="EMBL" id="SMO87059.1"/>
    </source>
</evidence>
<dbReference type="Proteomes" id="UP000317557">
    <property type="component" value="Unassembled WGS sequence"/>
</dbReference>
<protein>
    <submittedName>
        <fullName evidence="1">Uncharacterized protein</fullName>
    </submittedName>
</protein>
<proteinExistence type="predicted"/>